<dbReference type="Gene3D" id="3.40.50.10190">
    <property type="entry name" value="BRCT domain"/>
    <property type="match status" value="1"/>
</dbReference>
<accession>A0AAD7PW76</accession>
<comment type="subcellular location">
    <subcellularLocation>
        <location evidence="1">Nucleus</location>
    </subcellularLocation>
</comment>
<dbReference type="FunFam" id="3.30.40.10:FF:000310">
    <property type="entry name" value="Breast cancer associated RING 1"/>
    <property type="match status" value="1"/>
</dbReference>
<evidence type="ECO:0000256" key="2">
    <source>
        <dbReference type="ARBA" id="ARBA00022723"/>
    </source>
</evidence>
<dbReference type="AlphaFoldDB" id="A0AAD7PW76"/>
<dbReference type="PANTHER" id="PTHR13763:SF0">
    <property type="entry name" value="BREAST CANCER TYPE 1 SUSCEPTIBILITY PROTEIN"/>
    <property type="match status" value="1"/>
</dbReference>
<reference evidence="12" key="1">
    <citation type="journal article" date="2023" name="Science">
        <title>Elucidation of the pathway for biosynthesis of saponin adjuvants from the soapbark tree.</title>
        <authorList>
            <person name="Reed J."/>
            <person name="Orme A."/>
            <person name="El-Demerdash A."/>
            <person name="Owen C."/>
            <person name="Martin L.B.B."/>
            <person name="Misra R.C."/>
            <person name="Kikuchi S."/>
            <person name="Rejzek M."/>
            <person name="Martin A.C."/>
            <person name="Harkess A."/>
            <person name="Leebens-Mack J."/>
            <person name="Louveau T."/>
            <person name="Stephenson M.J."/>
            <person name="Osbourn A."/>
        </authorList>
    </citation>
    <scope>NUCLEOTIDE SEQUENCE</scope>
    <source>
        <strain evidence="12">S10</strain>
    </source>
</reference>
<dbReference type="PANTHER" id="PTHR13763">
    <property type="entry name" value="BREAST CANCER TYPE 1 SUSCEPTIBILITY PROTEIN BRCA1"/>
    <property type="match status" value="1"/>
</dbReference>
<proteinExistence type="predicted"/>
<dbReference type="PROSITE" id="PS51805">
    <property type="entry name" value="EPHD"/>
    <property type="match status" value="1"/>
</dbReference>
<dbReference type="FunFam" id="3.40.50.10190:FF:000006">
    <property type="entry name" value="Breast cancer type 1 susceptibility protein homolog"/>
    <property type="match status" value="1"/>
</dbReference>
<dbReference type="Proteomes" id="UP001163823">
    <property type="component" value="Chromosome 5"/>
</dbReference>
<dbReference type="SUPFAM" id="SSF52113">
    <property type="entry name" value="BRCT domain"/>
    <property type="match status" value="1"/>
</dbReference>
<evidence type="ECO:0000256" key="5">
    <source>
        <dbReference type="ARBA" id="ARBA00022771"/>
    </source>
</evidence>
<keyword evidence="5" id="KW-0863">Zinc-finger</keyword>
<dbReference type="SMART" id="SM00292">
    <property type="entry name" value="BRCT"/>
    <property type="match status" value="1"/>
</dbReference>
<keyword evidence="13" id="KW-1185">Reference proteome</keyword>
<keyword evidence="3" id="KW-0677">Repeat</keyword>
<dbReference type="InterPro" id="IPR036420">
    <property type="entry name" value="BRCT_dom_sf"/>
</dbReference>
<dbReference type="InterPro" id="IPR001357">
    <property type="entry name" value="BRCT_dom"/>
</dbReference>
<feature type="region of interest" description="Disordered" evidence="9">
    <location>
        <begin position="60"/>
        <end position="79"/>
    </location>
</feature>
<dbReference type="InterPro" id="IPR034732">
    <property type="entry name" value="EPHD"/>
</dbReference>
<protein>
    <submittedName>
        <fullName evidence="12">Protein BREAST CANCER SUSCEPTIBILITY 1 like</fullName>
    </submittedName>
</protein>
<dbReference type="GO" id="GO:0000724">
    <property type="term" value="P:double-strand break repair via homologous recombination"/>
    <property type="evidence" value="ECO:0007669"/>
    <property type="project" value="TreeGrafter"/>
</dbReference>
<organism evidence="12 13">
    <name type="scientific">Quillaja saponaria</name>
    <name type="common">Soap bark tree</name>
    <dbReference type="NCBI Taxonomy" id="32244"/>
    <lineage>
        <taxon>Eukaryota</taxon>
        <taxon>Viridiplantae</taxon>
        <taxon>Streptophyta</taxon>
        <taxon>Embryophyta</taxon>
        <taxon>Tracheophyta</taxon>
        <taxon>Spermatophyta</taxon>
        <taxon>Magnoliopsida</taxon>
        <taxon>eudicotyledons</taxon>
        <taxon>Gunneridae</taxon>
        <taxon>Pentapetalae</taxon>
        <taxon>rosids</taxon>
        <taxon>fabids</taxon>
        <taxon>Fabales</taxon>
        <taxon>Quillajaceae</taxon>
        <taxon>Quillaja</taxon>
    </lineage>
</organism>
<evidence type="ECO:0000313" key="12">
    <source>
        <dbReference type="EMBL" id="KAJ7969045.1"/>
    </source>
</evidence>
<dbReference type="EMBL" id="JARAOO010000005">
    <property type="protein sequence ID" value="KAJ7969045.1"/>
    <property type="molecule type" value="Genomic_DNA"/>
</dbReference>
<dbReference type="PROSITE" id="PS50172">
    <property type="entry name" value="BRCT"/>
    <property type="match status" value="1"/>
</dbReference>
<evidence type="ECO:0000256" key="7">
    <source>
        <dbReference type="ARBA" id="ARBA00023204"/>
    </source>
</evidence>
<dbReference type="Pfam" id="PF13771">
    <property type="entry name" value="zf-HC5HC2H"/>
    <property type="match status" value="1"/>
</dbReference>
<dbReference type="GO" id="GO:0004842">
    <property type="term" value="F:ubiquitin-protein transferase activity"/>
    <property type="evidence" value="ECO:0007669"/>
    <property type="project" value="TreeGrafter"/>
</dbReference>
<keyword evidence="8" id="KW-0539">Nucleus</keyword>
<keyword evidence="7" id="KW-0234">DNA repair</keyword>
<dbReference type="InterPro" id="IPR031099">
    <property type="entry name" value="BRCA1-associated"/>
</dbReference>
<feature type="domain" description="PHD-type" evidence="11">
    <location>
        <begin position="104"/>
        <end position="224"/>
    </location>
</feature>
<evidence type="ECO:0000256" key="4">
    <source>
        <dbReference type="ARBA" id="ARBA00022763"/>
    </source>
</evidence>
<dbReference type="Pfam" id="PF00533">
    <property type="entry name" value="BRCT"/>
    <property type="match status" value="1"/>
</dbReference>
<dbReference type="InterPro" id="IPR013083">
    <property type="entry name" value="Znf_RING/FYVE/PHD"/>
</dbReference>
<dbReference type="GO" id="GO:0045944">
    <property type="term" value="P:positive regulation of transcription by RNA polymerase II"/>
    <property type="evidence" value="ECO:0007669"/>
    <property type="project" value="TreeGrafter"/>
</dbReference>
<dbReference type="GO" id="GO:0005634">
    <property type="term" value="C:nucleus"/>
    <property type="evidence" value="ECO:0007669"/>
    <property type="project" value="UniProtKB-SubCell"/>
</dbReference>
<evidence type="ECO:0000313" key="13">
    <source>
        <dbReference type="Proteomes" id="UP001163823"/>
    </source>
</evidence>
<dbReference type="SMART" id="SM00249">
    <property type="entry name" value="PHD"/>
    <property type="match status" value="1"/>
</dbReference>
<keyword evidence="2" id="KW-0479">Metal-binding</keyword>
<name>A0AAD7PW76_QUISA</name>
<evidence type="ECO:0000256" key="8">
    <source>
        <dbReference type="ARBA" id="ARBA00023242"/>
    </source>
</evidence>
<gene>
    <name evidence="12" type="ORF">O6P43_013060</name>
</gene>
<evidence type="ECO:0000259" key="11">
    <source>
        <dbReference type="PROSITE" id="PS51805"/>
    </source>
</evidence>
<feature type="domain" description="BRCT" evidence="10">
    <location>
        <begin position="301"/>
        <end position="362"/>
    </location>
</feature>
<dbReference type="Gene3D" id="3.30.40.10">
    <property type="entry name" value="Zinc/RING finger domain, C3HC4 (zinc finger)"/>
    <property type="match status" value="1"/>
</dbReference>
<comment type="caution">
    <text evidence="12">The sequence shown here is derived from an EMBL/GenBank/DDBJ whole genome shotgun (WGS) entry which is preliminary data.</text>
</comment>
<sequence length="433" mass="49097">MRILVTRIYFMYPINDTEDAFDSRKEGVKLSRKSPSCNRESTSEKKLKLSSDCNSKNKNVKEIQTSEKAEGNSDVSRVDDSSGDMQCSLMDKVALQKCKTHNKKFQCAFCHSSEESEASGKIMHYCEGRPVSADQSGGSKVIHAHRICTEWAPNVYFQDVVAVNLEVELTRSRRIKCCFCGVKGAALGCYEKSCRRSFHVPCARLTPQCRWDMDNFVMLCPLHASSKLPSETSGSHERRKKCTPKGRSCTKVKHIAGKHDIIMGQSWNAQVSSKKIVLCCSALNIPDMGIVSEFERLSKVTVLKKWDSSVTHVIASTDENGACRRTLKVLLGILEGKWIVNMEWIKACMKAMEPVHEEHYEINADIHGTKDGPRHGRLRILNKQPKLFDGFEFYFMGDFIPSVQGLYTRSCHCCWRDNFAQKASLRRYKIHVI</sequence>
<dbReference type="KEGG" id="qsa:O6P43_013060"/>
<dbReference type="InterPro" id="IPR001965">
    <property type="entry name" value="Znf_PHD"/>
</dbReference>
<evidence type="ECO:0000259" key="10">
    <source>
        <dbReference type="PROSITE" id="PS50172"/>
    </source>
</evidence>
<keyword evidence="6" id="KW-0862">Zinc</keyword>
<evidence type="ECO:0000256" key="9">
    <source>
        <dbReference type="SAM" id="MobiDB-lite"/>
    </source>
</evidence>
<dbReference type="GO" id="GO:0008270">
    <property type="term" value="F:zinc ion binding"/>
    <property type="evidence" value="ECO:0007669"/>
    <property type="project" value="UniProtKB-KW"/>
</dbReference>
<dbReference type="CDD" id="cd15571">
    <property type="entry name" value="ePHD"/>
    <property type="match status" value="1"/>
</dbReference>
<evidence type="ECO:0000256" key="3">
    <source>
        <dbReference type="ARBA" id="ARBA00022737"/>
    </source>
</evidence>
<evidence type="ECO:0000256" key="1">
    <source>
        <dbReference type="ARBA" id="ARBA00004123"/>
    </source>
</evidence>
<keyword evidence="4" id="KW-0227">DNA damage</keyword>
<dbReference type="CDD" id="cd17734">
    <property type="entry name" value="BRCT_Bard1_rpt1"/>
    <property type="match status" value="1"/>
</dbReference>
<evidence type="ECO:0000256" key="6">
    <source>
        <dbReference type="ARBA" id="ARBA00022833"/>
    </source>
</evidence>